<accession>A0AAD1TMK8</accession>
<protein>
    <submittedName>
        <fullName evidence="3">Uncharacterized protein</fullName>
    </submittedName>
</protein>
<reference evidence="3" key="1">
    <citation type="submission" date="2022-03" db="EMBL/GenBank/DDBJ databases">
        <authorList>
            <person name="Alioto T."/>
            <person name="Alioto T."/>
            <person name="Gomez Garrido J."/>
        </authorList>
    </citation>
    <scope>NUCLEOTIDE SEQUENCE</scope>
</reference>
<keyword evidence="4" id="KW-1185">Reference proteome</keyword>
<dbReference type="AlphaFoldDB" id="A0AAD1TMK8"/>
<evidence type="ECO:0000313" key="3">
    <source>
        <dbReference type="EMBL" id="CAH2330827.1"/>
    </source>
</evidence>
<name>A0AAD1TMK8_PELCU</name>
<dbReference type="EMBL" id="OW240920">
    <property type="protein sequence ID" value="CAH2317094.1"/>
    <property type="molecule type" value="Genomic_DNA"/>
</dbReference>
<dbReference type="Proteomes" id="UP001295444">
    <property type="component" value="Chromosome 09"/>
</dbReference>
<sequence length="171" mass="19552">MDGAINLPPRKRATSRAKLTRLWKKAKAQLNSESELSDIEEEFPEFYMEVYLYSHLLCFSLTATPHPGHKASCKAKHSSKTIEMYSSIPVMDGAINLPPRKRATSRAKSTRLWKRAKAQLNSESELSDIEEEFPESYMDDSEDISDPDYEITDEEDANPVWDTRPVKPTKI</sequence>
<feature type="region of interest" description="Disordered" evidence="1">
    <location>
        <begin position="121"/>
        <end position="171"/>
    </location>
</feature>
<feature type="compositionally biased region" description="Acidic residues" evidence="1">
    <location>
        <begin position="125"/>
        <end position="157"/>
    </location>
</feature>
<proteinExistence type="predicted"/>
<gene>
    <name evidence="2" type="ORF">PECUL_23A002065</name>
    <name evidence="3" type="ORF">PECUL_23A033025</name>
</gene>
<evidence type="ECO:0000313" key="4">
    <source>
        <dbReference type="Proteomes" id="UP001295444"/>
    </source>
</evidence>
<organism evidence="3 4">
    <name type="scientific">Pelobates cultripes</name>
    <name type="common">Western spadefoot toad</name>
    <dbReference type="NCBI Taxonomy" id="61616"/>
    <lineage>
        <taxon>Eukaryota</taxon>
        <taxon>Metazoa</taxon>
        <taxon>Chordata</taxon>
        <taxon>Craniata</taxon>
        <taxon>Vertebrata</taxon>
        <taxon>Euteleostomi</taxon>
        <taxon>Amphibia</taxon>
        <taxon>Batrachia</taxon>
        <taxon>Anura</taxon>
        <taxon>Pelobatoidea</taxon>
        <taxon>Pelobatidae</taxon>
        <taxon>Pelobates</taxon>
    </lineage>
</organism>
<dbReference type="EMBL" id="CAKOES020001384">
    <property type="protein sequence ID" value="CAH2330827.1"/>
    <property type="molecule type" value="Genomic_DNA"/>
</dbReference>
<dbReference type="Proteomes" id="UP001295444">
    <property type="component" value="Unassembled WGS sequence"/>
</dbReference>
<evidence type="ECO:0000313" key="2">
    <source>
        <dbReference type="EMBL" id="CAH2317094.1"/>
    </source>
</evidence>
<evidence type="ECO:0000256" key="1">
    <source>
        <dbReference type="SAM" id="MobiDB-lite"/>
    </source>
</evidence>